<reference evidence="2" key="2">
    <citation type="submission" date="2022-10" db="EMBL/GenBank/DDBJ databases">
        <authorList>
            <consortium name="ENA_rothamsted_submissions"/>
            <consortium name="culmorum"/>
            <person name="King R."/>
        </authorList>
    </citation>
    <scope>NUCLEOTIDE SEQUENCE</scope>
</reference>
<feature type="region of interest" description="Disordered" evidence="1">
    <location>
        <begin position="157"/>
        <end position="190"/>
    </location>
</feature>
<dbReference type="Proteomes" id="UP001153620">
    <property type="component" value="Chromosome 2"/>
</dbReference>
<name>A0A9N9RTL0_9DIPT</name>
<dbReference type="OrthoDB" id="6605262at2759"/>
<organism evidence="2 3">
    <name type="scientific">Chironomus riparius</name>
    <dbReference type="NCBI Taxonomy" id="315576"/>
    <lineage>
        <taxon>Eukaryota</taxon>
        <taxon>Metazoa</taxon>
        <taxon>Ecdysozoa</taxon>
        <taxon>Arthropoda</taxon>
        <taxon>Hexapoda</taxon>
        <taxon>Insecta</taxon>
        <taxon>Pterygota</taxon>
        <taxon>Neoptera</taxon>
        <taxon>Endopterygota</taxon>
        <taxon>Diptera</taxon>
        <taxon>Nematocera</taxon>
        <taxon>Chironomoidea</taxon>
        <taxon>Chironomidae</taxon>
        <taxon>Chironominae</taxon>
        <taxon>Chironomus</taxon>
    </lineage>
</organism>
<accession>A0A9N9RTL0</accession>
<sequence length="280" mass="31448">MVVILLLVPSSSSSSLTTTTYTNSVSISQPKYHVSNSSSEHNRTPLHSSNYYCYGSQPLTHHQSYINARPSTSSNANRNNYNYNREYVNHITRINISNDFDPQIETSSGEPEAIVKEEEIITKRKTELTTTKQIETRVKRQVKFEDGKVIEDSGPIVSTATTEDTDKVESEQTERKTLGEPPTTLKDSPDALEFNKNSVNGESSQIAHPSNYVLSARDDGLVREEKNNRVVSREDTTELTEIEDVRHYGDFSDAFGFIKMLNLNLIKGYDLLNEGLCDGV</sequence>
<evidence type="ECO:0000313" key="3">
    <source>
        <dbReference type="Proteomes" id="UP001153620"/>
    </source>
</evidence>
<reference evidence="2" key="1">
    <citation type="submission" date="2022-01" db="EMBL/GenBank/DDBJ databases">
        <authorList>
            <person name="King R."/>
        </authorList>
    </citation>
    <scope>NUCLEOTIDE SEQUENCE</scope>
</reference>
<evidence type="ECO:0000256" key="1">
    <source>
        <dbReference type="SAM" id="MobiDB-lite"/>
    </source>
</evidence>
<dbReference type="EMBL" id="OU895878">
    <property type="protein sequence ID" value="CAG9803203.1"/>
    <property type="molecule type" value="Genomic_DNA"/>
</dbReference>
<protein>
    <submittedName>
        <fullName evidence="2">Uncharacterized protein</fullName>
    </submittedName>
</protein>
<evidence type="ECO:0000313" key="2">
    <source>
        <dbReference type="EMBL" id="CAG9803203.1"/>
    </source>
</evidence>
<dbReference type="AlphaFoldDB" id="A0A9N9RTL0"/>
<gene>
    <name evidence="2" type="ORF">CHIRRI_LOCUS6104</name>
</gene>
<feature type="compositionally biased region" description="Basic and acidic residues" evidence="1">
    <location>
        <begin position="164"/>
        <end position="178"/>
    </location>
</feature>
<proteinExistence type="predicted"/>
<keyword evidence="3" id="KW-1185">Reference proteome</keyword>